<feature type="chain" id="PRO_5028312246" evidence="4">
    <location>
        <begin position="21"/>
        <end position="858"/>
    </location>
</feature>
<feature type="signal peptide" evidence="4">
    <location>
        <begin position="1"/>
        <end position="20"/>
    </location>
</feature>
<dbReference type="InterPro" id="IPR011990">
    <property type="entry name" value="TPR-like_helical_dom_sf"/>
</dbReference>
<dbReference type="GO" id="GO:0005737">
    <property type="term" value="C:cytoplasm"/>
    <property type="evidence" value="ECO:0007669"/>
    <property type="project" value="TreeGrafter"/>
</dbReference>
<evidence type="ECO:0000313" key="6">
    <source>
        <dbReference type="RefSeq" id="XP_029638627.1"/>
    </source>
</evidence>
<evidence type="ECO:0000256" key="1">
    <source>
        <dbReference type="PROSITE-ProRule" id="PRU00339"/>
    </source>
</evidence>
<name>A0A6P7SJL6_9MOLL</name>
<feature type="compositionally biased region" description="Low complexity" evidence="3">
    <location>
        <begin position="417"/>
        <end position="429"/>
    </location>
</feature>
<feature type="coiled-coil region" evidence="2">
    <location>
        <begin position="329"/>
        <end position="363"/>
    </location>
</feature>
<dbReference type="PANTHER" id="PTHR16091">
    <property type="entry name" value="TTC17 PROTEIN"/>
    <property type="match status" value="1"/>
</dbReference>
<evidence type="ECO:0000256" key="2">
    <source>
        <dbReference type="SAM" id="Coils"/>
    </source>
</evidence>
<keyword evidence="2" id="KW-0175">Coiled coil</keyword>
<keyword evidence="4" id="KW-0732">Signal</keyword>
<reference evidence="6" key="1">
    <citation type="submission" date="2025-08" db="UniProtKB">
        <authorList>
            <consortium name="RefSeq"/>
        </authorList>
    </citation>
    <scope>IDENTIFICATION</scope>
</reference>
<organism evidence="5 6">
    <name type="scientific">Octopus sinensis</name>
    <name type="common">East Asian common octopus</name>
    <dbReference type="NCBI Taxonomy" id="2607531"/>
    <lineage>
        <taxon>Eukaryota</taxon>
        <taxon>Metazoa</taxon>
        <taxon>Spiralia</taxon>
        <taxon>Lophotrochozoa</taxon>
        <taxon>Mollusca</taxon>
        <taxon>Cephalopoda</taxon>
        <taxon>Coleoidea</taxon>
        <taxon>Octopodiformes</taxon>
        <taxon>Octopoda</taxon>
        <taxon>Incirrata</taxon>
        <taxon>Octopodidae</taxon>
        <taxon>Octopus</taxon>
    </lineage>
</organism>
<dbReference type="Proteomes" id="UP000515154">
    <property type="component" value="Linkage group LG7"/>
</dbReference>
<protein>
    <submittedName>
        <fullName evidence="6">Tetratricopeptide repeat protein 17 isoform X2</fullName>
    </submittedName>
</protein>
<feature type="repeat" description="TPR" evidence="1">
    <location>
        <begin position="276"/>
        <end position="309"/>
    </location>
</feature>
<dbReference type="InterPro" id="IPR052630">
    <property type="entry name" value="TTC17"/>
</dbReference>
<evidence type="ECO:0000256" key="3">
    <source>
        <dbReference type="SAM" id="MobiDB-lite"/>
    </source>
</evidence>
<accession>A0A6P7SJL6</accession>
<dbReference type="Gene3D" id="1.25.40.10">
    <property type="entry name" value="Tetratricopeptide repeat domain"/>
    <property type="match status" value="2"/>
</dbReference>
<dbReference type="GO" id="GO:0030041">
    <property type="term" value="P:actin filament polymerization"/>
    <property type="evidence" value="ECO:0007669"/>
    <property type="project" value="TreeGrafter"/>
</dbReference>
<sequence length="858" mass="97372">MAARVVLLIFSLLLIVYLEAVQTATHWVVTEDGRIQAQVDTVFNMRRPYDLVAFMKQEERAVMLDNLKKELLSRKDEIDKSEDRDTDLEQRFYRSEPDCIAVGKPLPEFDLYISTVLPLENKGIRQEEHIDFKAVPSNKPLPPDCTQVTDLHYSIHAFEHLEGMKARKNLSGTAELGLKNAIPHRDNVDDYGNLIYEAMKKNKTSWVLFNMAAFYWRIKGDSYQVIECLRRALHYSPRMQKDVALISLANVLHRARYSNEAAIVVHAALDVSKELNVNHFTLGNIYAVLGEYNKSVICFENTLKIQPEFEAAAKRKHAVLCHAKLESALEAQHRSLQRTLNDLKDYQRKHDFWQQQNTKLQTEQVPADVKMIQEQTFDQLNSWHSNANLYDFCQMIDRHGHHILECNRDRKPSSNFDFSLSSEDSSSNTETKEKDPAWSLDAKSTTDYSVPVRAPLYSAESKSHHHKEMPVDWPSKEECDMYVQKFPDPQNMSTVYLSPENKGFEVRALLSEAQSLYAGDEHPLPWYPPICTPLLDITDGSVLTYDHIRSVADRANFALKFPEPAMRQILLDHVNNGIVTKEEVGQRILTALKQSISPNWILFNLAGLYWRILGNAFYGIECIRRALYTVPELYRDVPLINLGSILYRVGRYDDAIVVIKDALMINSVEPLTNYFLGNLLVATQNYTGAVWHYEQALVEPYGLKEAYSALRAVKCQQKFHKPAQSEASHHLSDANGMTDSSTTSPNCQQKIMYSTNIPQGESRVICQTENGAEKCVIETRSHSKSSNCDGHCTQTCTIIPIKLESCASAMSSQGGLGAAVMAATEFNNGICDHDADCPGNKDSCKEEKCHQINVQPHV</sequence>
<dbReference type="InterPro" id="IPR019734">
    <property type="entry name" value="TPR_rpt"/>
</dbReference>
<gene>
    <name evidence="6" type="primary">LOC115213839</name>
</gene>
<proteinExistence type="predicted"/>
<dbReference type="RefSeq" id="XP_029638627.1">
    <property type="nucleotide sequence ID" value="XM_029782767.2"/>
</dbReference>
<dbReference type="SUPFAM" id="SSF48452">
    <property type="entry name" value="TPR-like"/>
    <property type="match status" value="1"/>
</dbReference>
<keyword evidence="1" id="KW-0802">TPR repeat</keyword>
<feature type="compositionally biased region" description="Polar residues" evidence="3">
    <location>
        <begin position="735"/>
        <end position="746"/>
    </location>
</feature>
<dbReference type="GO" id="GO:0015629">
    <property type="term" value="C:actin cytoskeleton"/>
    <property type="evidence" value="ECO:0007669"/>
    <property type="project" value="TreeGrafter"/>
</dbReference>
<dbReference type="PANTHER" id="PTHR16091:SF1">
    <property type="entry name" value="TETRATRICOPEPTIDE REPEAT PROTEIN 17"/>
    <property type="match status" value="1"/>
</dbReference>
<feature type="region of interest" description="Disordered" evidence="3">
    <location>
        <begin position="417"/>
        <end position="440"/>
    </location>
</feature>
<evidence type="ECO:0000256" key="4">
    <source>
        <dbReference type="SAM" id="SignalP"/>
    </source>
</evidence>
<keyword evidence="5" id="KW-1185">Reference proteome</keyword>
<dbReference type="SMART" id="SM00028">
    <property type="entry name" value="TPR"/>
    <property type="match status" value="4"/>
</dbReference>
<feature type="region of interest" description="Disordered" evidence="3">
    <location>
        <begin position="725"/>
        <end position="746"/>
    </location>
</feature>
<dbReference type="PROSITE" id="PS50005">
    <property type="entry name" value="TPR"/>
    <property type="match status" value="1"/>
</dbReference>
<dbReference type="AlphaFoldDB" id="A0A6P7SJL6"/>
<evidence type="ECO:0000313" key="5">
    <source>
        <dbReference type="Proteomes" id="UP000515154"/>
    </source>
</evidence>
<dbReference type="FunFam" id="1.25.40.10:FF:000061">
    <property type="entry name" value="Tetratricopeptide repeat domain 17"/>
    <property type="match status" value="1"/>
</dbReference>